<dbReference type="AlphaFoldDB" id="A0A383EKP4"/>
<reference evidence="1" key="1">
    <citation type="submission" date="2018-05" db="EMBL/GenBank/DDBJ databases">
        <authorList>
            <person name="Lanie J.A."/>
            <person name="Ng W.-L."/>
            <person name="Kazmierczak K.M."/>
            <person name="Andrzejewski T.M."/>
            <person name="Davidsen T.M."/>
            <person name="Wayne K.J."/>
            <person name="Tettelin H."/>
            <person name="Glass J.I."/>
            <person name="Rusch D."/>
            <person name="Podicherti R."/>
            <person name="Tsui H.-C.T."/>
            <person name="Winkler M.E."/>
        </authorList>
    </citation>
    <scope>NUCLEOTIDE SEQUENCE</scope>
</reference>
<sequence length="71" mass="8113">MIEYTKVLALLLACLFYLKKVSGTASVGGKSQVENERWPSCYYSVGKATNYILCIIINDTYKIVLDRHRHI</sequence>
<accession>A0A383EKP4</accession>
<name>A0A383EKP4_9ZZZZ</name>
<dbReference type="EMBL" id="UINC01226832">
    <property type="protein sequence ID" value="SVE57482.1"/>
    <property type="molecule type" value="Genomic_DNA"/>
</dbReference>
<proteinExistence type="predicted"/>
<organism evidence="1">
    <name type="scientific">marine metagenome</name>
    <dbReference type="NCBI Taxonomy" id="408172"/>
    <lineage>
        <taxon>unclassified sequences</taxon>
        <taxon>metagenomes</taxon>
        <taxon>ecological metagenomes</taxon>
    </lineage>
</organism>
<protein>
    <submittedName>
        <fullName evidence="1">Uncharacterized protein</fullName>
    </submittedName>
</protein>
<evidence type="ECO:0000313" key="1">
    <source>
        <dbReference type="EMBL" id="SVE57482.1"/>
    </source>
</evidence>
<gene>
    <name evidence="1" type="ORF">METZ01_LOCUS510336</name>
</gene>